<dbReference type="PANTHER" id="PTHR40088">
    <property type="entry name" value="PECTATE LYASE (EUROFUNG)"/>
    <property type="match status" value="1"/>
</dbReference>
<keyword evidence="2" id="KW-0964">Secreted</keyword>
<comment type="caution">
    <text evidence="6">The sequence shown here is derived from an EMBL/GenBank/DDBJ whole genome shotgun (WGS) entry which is preliminary data.</text>
</comment>
<dbReference type="Pfam" id="PF05048">
    <property type="entry name" value="NosD"/>
    <property type="match status" value="1"/>
</dbReference>
<protein>
    <recommendedName>
        <fullName evidence="5">PKD domain-containing protein</fullName>
    </recommendedName>
</protein>
<feature type="domain" description="PKD" evidence="5">
    <location>
        <begin position="427"/>
        <end position="478"/>
    </location>
</feature>
<dbReference type="InterPro" id="IPR035986">
    <property type="entry name" value="PKD_dom_sf"/>
</dbReference>
<proteinExistence type="predicted"/>
<organism evidence="6 7">
    <name type="scientific">Fodinicola feengrottensis</name>
    <dbReference type="NCBI Taxonomy" id="435914"/>
    <lineage>
        <taxon>Bacteria</taxon>
        <taxon>Bacillati</taxon>
        <taxon>Actinomycetota</taxon>
        <taxon>Actinomycetes</taxon>
        <taxon>Mycobacteriales</taxon>
        <taxon>Fodinicola</taxon>
    </lineage>
</organism>
<evidence type="ECO:0000256" key="2">
    <source>
        <dbReference type="ARBA" id="ARBA00022525"/>
    </source>
</evidence>
<gene>
    <name evidence="6" type="ORF">GCM10009765_22610</name>
</gene>
<sequence length="482" mass="50368">MGMKSTFATIAVALTVAALVMPVPAEAAPRMLYVDNTDGSGCSDVGRGTQQQPFCTIQVAADTVVPGTTVDITGEYQESVTVGRSGTPRAPIVFQSENRNFTWVDGTSGGPAFTMHGVHDVVIRALSIAGGSVDHDAIFITGSQRVIVDSNALSIPSPEAQGSVVRVTGASRSITVSRNLIDSSYGYAAIRIDSAGVGNVVSANDISGGGNTGVRVADSPAAAVTGNTVIHSCNRGVEVTGRSSGASVQNNIFAYVFGSEVYYHCPPSTEITEISVDSAAVASGITVDFNIVFPYSENPPYRWAGRGFQSTADFTAATGQGRHDLNVDPGFTFGGGPALAEGSPAIDSANAQAPGQLQTDVYYWDTRVDDPLVANTGTNPGYHDRGAWEFQDPFSLWFEASDPTGPRLNMITMTAHLEENAWSSGLTYTYDFGDGSPPVSTPATTYLHTYTAPGEYVINVSYAATSGRKGTTSLPVTIGPHS</sequence>
<dbReference type="Proteomes" id="UP001500618">
    <property type="component" value="Unassembled WGS sequence"/>
</dbReference>
<dbReference type="Gene3D" id="2.60.40.10">
    <property type="entry name" value="Immunoglobulins"/>
    <property type="match status" value="1"/>
</dbReference>
<evidence type="ECO:0000259" key="5">
    <source>
        <dbReference type="PROSITE" id="PS50093"/>
    </source>
</evidence>
<reference evidence="6 7" key="1">
    <citation type="journal article" date="2019" name="Int. J. Syst. Evol. Microbiol.">
        <title>The Global Catalogue of Microorganisms (GCM) 10K type strain sequencing project: providing services to taxonomists for standard genome sequencing and annotation.</title>
        <authorList>
            <consortium name="The Broad Institute Genomics Platform"/>
            <consortium name="The Broad Institute Genome Sequencing Center for Infectious Disease"/>
            <person name="Wu L."/>
            <person name="Ma J."/>
        </authorList>
    </citation>
    <scope>NUCLEOTIDE SEQUENCE [LARGE SCALE GENOMIC DNA]</scope>
    <source>
        <strain evidence="6 7">JCM 14718</strain>
    </source>
</reference>
<dbReference type="InterPro" id="IPR000601">
    <property type="entry name" value="PKD_dom"/>
</dbReference>
<name>A0ABN2GKF8_9ACTN</name>
<evidence type="ECO:0000313" key="7">
    <source>
        <dbReference type="Proteomes" id="UP001500618"/>
    </source>
</evidence>
<keyword evidence="3 4" id="KW-0732">Signal</keyword>
<dbReference type="SMART" id="SM00710">
    <property type="entry name" value="PbH1"/>
    <property type="match status" value="4"/>
</dbReference>
<dbReference type="InterPro" id="IPR052052">
    <property type="entry name" value="Polysaccharide_Lyase_9"/>
</dbReference>
<dbReference type="SUPFAM" id="SSF49299">
    <property type="entry name" value="PKD domain"/>
    <property type="match status" value="1"/>
</dbReference>
<dbReference type="InterPro" id="IPR012334">
    <property type="entry name" value="Pectin_lyas_fold"/>
</dbReference>
<accession>A0ABN2GKF8</accession>
<dbReference type="EMBL" id="BAAANY010000008">
    <property type="protein sequence ID" value="GAA1672767.1"/>
    <property type="molecule type" value="Genomic_DNA"/>
</dbReference>
<dbReference type="Pfam" id="PF00801">
    <property type="entry name" value="PKD"/>
    <property type="match status" value="1"/>
</dbReference>
<evidence type="ECO:0000256" key="3">
    <source>
        <dbReference type="ARBA" id="ARBA00022729"/>
    </source>
</evidence>
<dbReference type="PANTHER" id="PTHR40088:SF2">
    <property type="entry name" value="SECRETED SUGAR HYDROLASE"/>
    <property type="match status" value="1"/>
</dbReference>
<dbReference type="InterPro" id="IPR006626">
    <property type="entry name" value="PbH1"/>
</dbReference>
<dbReference type="InterPro" id="IPR011050">
    <property type="entry name" value="Pectin_lyase_fold/virulence"/>
</dbReference>
<evidence type="ECO:0000256" key="1">
    <source>
        <dbReference type="ARBA" id="ARBA00004613"/>
    </source>
</evidence>
<dbReference type="Gene3D" id="2.160.20.10">
    <property type="entry name" value="Single-stranded right-handed beta-helix, Pectin lyase-like"/>
    <property type="match status" value="1"/>
</dbReference>
<evidence type="ECO:0000256" key="4">
    <source>
        <dbReference type="SAM" id="SignalP"/>
    </source>
</evidence>
<dbReference type="CDD" id="cd00146">
    <property type="entry name" value="PKD"/>
    <property type="match status" value="1"/>
</dbReference>
<evidence type="ECO:0000313" key="6">
    <source>
        <dbReference type="EMBL" id="GAA1672767.1"/>
    </source>
</evidence>
<feature type="signal peptide" evidence="4">
    <location>
        <begin position="1"/>
        <end position="27"/>
    </location>
</feature>
<feature type="chain" id="PRO_5046458297" description="PKD domain-containing protein" evidence="4">
    <location>
        <begin position="28"/>
        <end position="482"/>
    </location>
</feature>
<dbReference type="PROSITE" id="PS50093">
    <property type="entry name" value="PKD"/>
    <property type="match status" value="1"/>
</dbReference>
<dbReference type="InterPro" id="IPR013783">
    <property type="entry name" value="Ig-like_fold"/>
</dbReference>
<dbReference type="InterPro" id="IPR007742">
    <property type="entry name" value="NosD_dom"/>
</dbReference>
<dbReference type="SUPFAM" id="SSF51126">
    <property type="entry name" value="Pectin lyase-like"/>
    <property type="match status" value="1"/>
</dbReference>
<keyword evidence="7" id="KW-1185">Reference proteome</keyword>
<comment type="subcellular location">
    <subcellularLocation>
        <location evidence="1">Secreted</location>
    </subcellularLocation>
</comment>